<keyword evidence="3" id="KW-1185">Reference proteome</keyword>
<protein>
    <submittedName>
        <fullName evidence="2">Uncharacterized protein</fullName>
    </submittedName>
</protein>
<name>A0A3M0JUA6_HIRRU</name>
<organism evidence="2 3">
    <name type="scientific">Hirundo rustica rustica</name>
    <dbReference type="NCBI Taxonomy" id="333673"/>
    <lineage>
        <taxon>Eukaryota</taxon>
        <taxon>Metazoa</taxon>
        <taxon>Chordata</taxon>
        <taxon>Craniata</taxon>
        <taxon>Vertebrata</taxon>
        <taxon>Euteleostomi</taxon>
        <taxon>Archelosauria</taxon>
        <taxon>Archosauria</taxon>
        <taxon>Dinosauria</taxon>
        <taxon>Saurischia</taxon>
        <taxon>Theropoda</taxon>
        <taxon>Coelurosauria</taxon>
        <taxon>Aves</taxon>
        <taxon>Neognathae</taxon>
        <taxon>Neoaves</taxon>
        <taxon>Telluraves</taxon>
        <taxon>Australaves</taxon>
        <taxon>Passeriformes</taxon>
        <taxon>Sylvioidea</taxon>
        <taxon>Hirundinidae</taxon>
        <taxon>Hirundo</taxon>
    </lineage>
</organism>
<evidence type="ECO:0000313" key="3">
    <source>
        <dbReference type="Proteomes" id="UP000269221"/>
    </source>
</evidence>
<evidence type="ECO:0000256" key="1">
    <source>
        <dbReference type="SAM" id="MobiDB-lite"/>
    </source>
</evidence>
<proteinExistence type="predicted"/>
<dbReference type="EMBL" id="QRBI01000124">
    <property type="protein sequence ID" value="RMC04596.1"/>
    <property type="molecule type" value="Genomic_DNA"/>
</dbReference>
<reference evidence="2 3" key="1">
    <citation type="submission" date="2018-07" db="EMBL/GenBank/DDBJ databases">
        <title>A high quality draft genome assembly of the barn swallow (H. rustica rustica).</title>
        <authorList>
            <person name="Formenti G."/>
            <person name="Chiara M."/>
            <person name="Poveda L."/>
            <person name="Francoijs K.-J."/>
            <person name="Bonisoli-Alquati A."/>
            <person name="Canova L."/>
            <person name="Gianfranceschi L."/>
            <person name="Horner D.S."/>
            <person name="Saino N."/>
        </authorList>
    </citation>
    <scope>NUCLEOTIDE SEQUENCE [LARGE SCALE GENOMIC DNA]</scope>
    <source>
        <strain evidence="2">Chelidonia</strain>
        <tissue evidence="2">Blood</tissue>
    </source>
</reference>
<feature type="region of interest" description="Disordered" evidence="1">
    <location>
        <begin position="240"/>
        <end position="277"/>
    </location>
</feature>
<sequence length="277" mass="31714">MVTAARLPQLQEPLDTAPGNAQAATLGLSVQGQGLDSMISLPLLSSSAPLLQFSPLGSAFVSPQALAELLGPGQELGQPQRSSLCDTTVQASIQIPKATSQKQTKMIVIESQGPEHENAKEIYEKFQKWRKLYFQEEENNSMGQGPGSVTFTESAFRKCWGLKLYAEKVLGGSLHEAKDAIRQMGAETQVIRIFVDVPFCGNENKWVLYPWRQDKKFDDFPFGKGNEILRFQLGSICEREEKRREEKRREEKRREEKRREERREEKREEKRRREKRD</sequence>
<accession>A0A3M0JUA6</accession>
<comment type="caution">
    <text evidence="2">The sequence shown here is derived from an EMBL/GenBank/DDBJ whole genome shotgun (WGS) entry which is preliminary data.</text>
</comment>
<evidence type="ECO:0000313" key="2">
    <source>
        <dbReference type="EMBL" id="RMC04596.1"/>
    </source>
</evidence>
<dbReference type="AlphaFoldDB" id="A0A3M0JUA6"/>
<gene>
    <name evidence="2" type="ORF">DUI87_18843</name>
</gene>
<feature type="compositionally biased region" description="Basic and acidic residues" evidence="1">
    <location>
        <begin position="240"/>
        <end position="268"/>
    </location>
</feature>
<dbReference type="Proteomes" id="UP000269221">
    <property type="component" value="Unassembled WGS sequence"/>
</dbReference>